<sequence length="336" mass="37771">MTLREFLANRMGRIALWLICAGLAALFLFFTGTQPGILVILLLVFLPVFGAAQLWDFYRQRAWLRELEAIWDGLDRKYLFAECALPPKGIYKRRLFDLTRRAGRAMTGAVSDAEASKREYREYVERWVHEVKAPITAVRLLCRDLDGDTRRKLTGELAQIEAHIERALFYARAENPEQDCLFRQANLGGIASRAIENHRALLIQSGVRVETEHLDVTVYTDEKWAVFLLGQLLQNAARYRSAEPVITLFAMPLGKQIQLVVQDNGIGIPAHELPRVFDRGFTGSNGRSRGGSTGMGLYLCRKLASFLDIGLGIVSREGEGTAVTLTFPAKENLTEL</sequence>
<dbReference type="EC" id="2.7.13.3" evidence="3"/>
<evidence type="ECO:0000256" key="2">
    <source>
        <dbReference type="ARBA" id="ARBA00004651"/>
    </source>
</evidence>
<evidence type="ECO:0000256" key="4">
    <source>
        <dbReference type="ARBA" id="ARBA00022475"/>
    </source>
</evidence>
<dbReference type="EMBL" id="OFSM01000001">
    <property type="protein sequence ID" value="SOY27414.1"/>
    <property type="molecule type" value="Genomic_DNA"/>
</dbReference>
<dbReference type="GO" id="GO:0016036">
    <property type="term" value="P:cellular response to phosphate starvation"/>
    <property type="evidence" value="ECO:0007669"/>
    <property type="project" value="TreeGrafter"/>
</dbReference>
<dbReference type="Pfam" id="PF02518">
    <property type="entry name" value="HATPase_c"/>
    <property type="match status" value="1"/>
</dbReference>
<evidence type="ECO:0000256" key="6">
    <source>
        <dbReference type="ARBA" id="ARBA00022692"/>
    </source>
</evidence>
<evidence type="ECO:0000313" key="14">
    <source>
        <dbReference type="Proteomes" id="UP000236311"/>
    </source>
</evidence>
<name>A0A2K4ZAC1_9FIRM</name>
<dbReference type="OrthoDB" id="9780487at2"/>
<proteinExistence type="predicted"/>
<evidence type="ECO:0000256" key="8">
    <source>
        <dbReference type="ARBA" id="ARBA00022989"/>
    </source>
</evidence>
<dbReference type="AlphaFoldDB" id="A0A2K4ZAC1"/>
<evidence type="ECO:0000256" key="1">
    <source>
        <dbReference type="ARBA" id="ARBA00000085"/>
    </source>
</evidence>
<keyword evidence="6 11" id="KW-0812">Transmembrane</keyword>
<comment type="catalytic activity">
    <reaction evidence="1">
        <text>ATP + protein L-histidine = ADP + protein N-phospho-L-histidine.</text>
        <dbReference type="EC" id="2.7.13.3"/>
    </reaction>
</comment>
<evidence type="ECO:0000256" key="3">
    <source>
        <dbReference type="ARBA" id="ARBA00012438"/>
    </source>
</evidence>
<organism evidence="13 14">
    <name type="scientific">Acetatifactor muris</name>
    <dbReference type="NCBI Taxonomy" id="879566"/>
    <lineage>
        <taxon>Bacteria</taxon>
        <taxon>Bacillati</taxon>
        <taxon>Bacillota</taxon>
        <taxon>Clostridia</taxon>
        <taxon>Lachnospirales</taxon>
        <taxon>Lachnospiraceae</taxon>
        <taxon>Acetatifactor</taxon>
    </lineage>
</organism>
<keyword evidence="10 11" id="KW-0472">Membrane</keyword>
<keyword evidence="4" id="KW-1003">Cell membrane</keyword>
<dbReference type="PANTHER" id="PTHR45453:SF2">
    <property type="entry name" value="HISTIDINE KINASE"/>
    <property type="match status" value="1"/>
</dbReference>
<dbReference type="GO" id="GO:0000155">
    <property type="term" value="F:phosphorelay sensor kinase activity"/>
    <property type="evidence" value="ECO:0007669"/>
    <property type="project" value="TreeGrafter"/>
</dbReference>
<evidence type="ECO:0000256" key="10">
    <source>
        <dbReference type="ARBA" id="ARBA00023136"/>
    </source>
</evidence>
<evidence type="ECO:0000256" key="11">
    <source>
        <dbReference type="SAM" id="Phobius"/>
    </source>
</evidence>
<protein>
    <recommendedName>
        <fullName evidence="3">histidine kinase</fullName>
        <ecNumber evidence="3">2.7.13.3</ecNumber>
    </recommendedName>
</protein>
<evidence type="ECO:0000259" key="12">
    <source>
        <dbReference type="PROSITE" id="PS50109"/>
    </source>
</evidence>
<keyword evidence="9" id="KW-0902">Two-component regulatory system</keyword>
<feature type="transmembrane region" description="Helical" evidence="11">
    <location>
        <begin position="36"/>
        <end position="55"/>
    </location>
</feature>
<dbReference type="GO" id="GO:0005886">
    <property type="term" value="C:plasma membrane"/>
    <property type="evidence" value="ECO:0007669"/>
    <property type="project" value="UniProtKB-SubCell"/>
</dbReference>
<dbReference type="SMART" id="SM00387">
    <property type="entry name" value="HATPase_c"/>
    <property type="match status" value="1"/>
</dbReference>
<evidence type="ECO:0000313" key="13">
    <source>
        <dbReference type="EMBL" id="SOY27414.1"/>
    </source>
</evidence>
<keyword evidence="7 13" id="KW-0418">Kinase</keyword>
<dbReference type="PRINTS" id="PR00344">
    <property type="entry name" value="BCTRLSENSOR"/>
</dbReference>
<keyword evidence="8 11" id="KW-1133">Transmembrane helix</keyword>
<dbReference type="PANTHER" id="PTHR45453">
    <property type="entry name" value="PHOSPHATE REGULON SENSOR PROTEIN PHOR"/>
    <property type="match status" value="1"/>
</dbReference>
<dbReference type="InterPro" id="IPR050351">
    <property type="entry name" value="BphY/WalK/GraS-like"/>
</dbReference>
<dbReference type="InterPro" id="IPR005467">
    <property type="entry name" value="His_kinase_dom"/>
</dbReference>
<dbReference type="SUPFAM" id="SSF55874">
    <property type="entry name" value="ATPase domain of HSP90 chaperone/DNA topoisomerase II/histidine kinase"/>
    <property type="match status" value="1"/>
</dbReference>
<comment type="subcellular location">
    <subcellularLocation>
        <location evidence="2">Cell membrane</location>
        <topology evidence="2">Multi-pass membrane protein</topology>
    </subcellularLocation>
</comment>
<feature type="domain" description="Histidine kinase" evidence="12">
    <location>
        <begin position="126"/>
        <end position="331"/>
    </location>
</feature>
<feature type="transmembrane region" description="Helical" evidence="11">
    <location>
        <begin position="12"/>
        <end position="30"/>
    </location>
</feature>
<dbReference type="InterPro" id="IPR036890">
    <property type="entry name" value="HATPase_C_sf"/>
</dbReference>
<gene>
    <name evidence="13" type="primary">graS_1</name>
    <name evidence="13" type="ORF">AMURIS_00118</name>
</gene>
<evidence type="ECO:0000256" key="7">
    <source>
        <dbReference type="ARBA" id="ARBA00022777"/>
    </source>
</evidence>
<evidence type="ECO:0000256" key="5">
    <source>
        <dbReference type="ARBA" id="ARBA00022679"/>
    </source>
</evidence>
<dbReference type="GO" id="GO:0004721">
    <property type="term" value="F:phosphoprotein phosphatase activity"/>
    <property type="evidence" value="ECO:0007669"/>
    <property type="project" value="TreeGrafter"/>
</dbReference>
<accession>A0A2K4ZAC1</accession>
<evidence type="ECO:0000256" key="9">
    <source>
        <dbReference type="ARBA" id="ARBA00023012"/>
    </source>
</evidence>
<dbReference type="InterPro" id="IPR004358">
    <property type="entry name" value="Sig_transdc_His_kin-like_C"/>
</dbReference>
<dbReference type="PROSITE" id="PS50109">
    <property type="entry name" value="HIS_KIN"/>
    <property type="match status" value="1"/>
</dbReference>
<keyword evidence="5 13" id="KW-0808">Transferase</keyword>
<reference evidence="13 14" key="1">
    <citation type="submission" date="2018-01" db="EMBL/GenBank/DDBJ databases">
        <authorList>
            <person name="Gaut B.S."/>
            <person name="Morton B.R."/>
            <person name="Clegg M.T."/>
            <person name="Duvall M.R."/>
        </authorList>
    </citation>
    <scope>NUCLEOTIDE SEQUENCE [LARGE SCALE GENOMIC DNA]</scope>
    <source>
        <strain evidence="13">GP69</strain>
    </source>
</reference>
<dbReference type="Proteomes" id="UP000236311">
    <property type="component" value="Unassembled WGS sequence"/>
</dbReference>
<dbReference type="InterPro" id="IPR003594">
    <property type="entry name" value="HATPase_dom"/>
</dbReference>
<keyword evidence="14" id="KW-1185">Reference proteome</keyword>
<dbReference type="Gene3D" id="3.30.565.10">
    <property type="entry name" value="Histidine kinase-like ATPase, C-terminal domain"/>
    <property type="match status" value="1"/>
</dbReference>